<proteinExistence type="predicted"/>
<dbReference type="Proteomes" id="UP000294980">
    <property type="component" value="Unassembled WGS sequence"/>
</dbReference>
<name>A0A4R2L165_9GAMM</name>
<evidence type="ECO:0000259" key="2">
    <source>
        <dbReference type="Pfam" id="PF21028"/>
    </source>
</evidence>
<dbReference type="AlphaFoldDB" id="A0A4R2L165"/>
<evidence type="ECO:0000259" key="1">
    <source>
        <dbReference type="Pfam" id="PF06938"/>
    </source>
</evidence>
<evidence type="ECO:0000313" key="4">
    <source>
        <dbReference type="Proteomes" id="UP000294980"/>
    </source>
</evidence>
<dbReference type="InterPro" id="IPR048341">
    <property type="entry name" value="DUF1285_N"/>
</dbReference>
<gene>
    <name evidence="3" type="ORF">EV688_11735</name>
</gene>
<dbReference type="Pfam" id="PF06938">
    <property type="entry name" value="DUF1285_N"/>
    <property type="match status" value="1"/>
</dbReference>
<evidence type="ECO:0000313" key="3">
    <source>
        <dbReference type="EMBL" id="TCO72745.1"/>
    </source>
</evidence>
<organism evidence="3 4">
    <name type="scientific">Chromatocurvus halotolerans</name>
    <dbReference type="NCBI Taxonomy" id="1132028"/>
    <lineage>
        <taxon>Bacteria</taxon>
        <taxon>Pseudomonadati</taxon>
        <taxon>Pseudomonadota</taxon>
        <taxon>Gammaproteobacteria</taxon>
        <taxon>Cellvibrionales</taxon>
        <taxon>Halieaceae</taxon>
        <taxon>Chromatocurvus</taxon>
    </lineage>
</organism>
<keyword evidence="4" id="KW-1185">Reference proteome</keyword>
<reference evidence="3 4" key="1">
    <citation type="submission" date="2019-03" db="EMBL/GenBank/DDBJ databases">
        <title>Genomic Encyclopedia of Type Strains, Phase IV (KMG-IV): sequencing the most valuable type-strain genomes for metagenomic binning, comparative biology and taxonomic classification.</title>
        <authorList>
            <person name="Goeker M."/>
        </authorList>
    </citation>
    <scope>NUCLEOTIDE SEQUENCE [LARGE SCALE GENOMIC DNA]</scope>
    <source>
        <strain evidence="3 4">DSM 23344</strain>
    </source>
</reference>
<dbReference type="RefSeq" id="WP_117319213.1">
    <property type="nucleotide sequence ID" value="NZ_QQSW01000021.1"/>
</dbReference>
<feature type="domain" description="DUF1285" evidence="2">
    <location>
        <begin position="96"/>
        <end position="173"/>
    </location>
</feature>
<comment type="caution">
    <text evidence="3">The sequence shown here is derived from an EMBL/GenBank/DDBJ whole genome shotgun (WGS) entry which is preliminary data.</text>
</comment>
<accession>A0A4R2L165</accession>
<protein>
    <recommendedName>
        <fullName evidence="5">DUF1285 domain-containing protein</fullName>
    </recommendedName>
</protein>
<dbReference type="InterPro" id="IPR048342">
    <property type="entry name" value="DUF1285_C"/>
</dbReference>
<dbReference type="Pfam" id="PF21028">
    <property type="entry name" value="DUF1285_C"/>
    <property type="match status" value="1"/>
</dbReference>
<dbReference type="OrthoDB" id="3078366at2"/>
<evidence type="ECO:0008006" key="5">
    <source>
        <dbReference type="Google" id="ProtNLM"/>
    </source>
</evidence>
<dbReference type="EMBL" id="SLWX01000017">
    <property type="protein sequence ID" value="TCO72745.1"/>
    <property type="molecule type" value="Genomic_DNA"/>
</dbReference>
<dbReference type="Gene3D" id="3.10.540.10">
    <property type="entry name" value="duf1285 like domain"/>
    <property type="match status" value="1"/>
</dbReference>
<sequence>MADPLDDIGRQLKDAGHRAAPPLQQWDPPLSGDIDIVIRADGEWLHEGTTFKRSAIVDLFSSILRREADGQYYLVTPVEKWRIRVEAHALQVIDITRNASDGTLVASCNHGPDIVIGKDHPLCASAHSDVPWLVCHHGLSASLARSVWYRLVETAEESGANLVIRSGGLSYVLGPSAG</sequence>
<feature type="domain" description="DUF1285" evidence="1">
    <location>
        <begin position="21"/>
        <end position="86"/>
    </location>
</feature>